<sequence>REVSTIIVTVGYDLIDPTVLGQYGYGKHPDVLTSMEFERMLTPMGPTGGEIVKPSTGKHPKNIFFVLCVGSRDRRFYRYCSRFCCMYSIKETYQAIDHGVKDVSVLYMDVRAYGKGFDAFFDRTRQEGAKFIRGHPAEISPNGKGLLVRYEDTDSGKLKTAEADMVVLATAVRPPEGLEGLAGALGIEVGEDGFLKTEESQGGVITTSRPGIFAAGCATGPKDIPDSVAEGSGAAAYALTQIDQREWPEPEMGEPIEDVEEPRVGV</sequence>
<dbReference type="AlphaFoldDB" id="X0VGI8"/>
<evidence type="ECO:0000256" key="2">
    <source>
        <dbReference type="ARBA" id="ARBA00022723"/>
    </source>
</evidence>
<dbReference type="PANTHER" id="PTHR43498">
    <property type="entry name" value="FERREDOXIN:COB-COM HETERODISULFIDE REDUCTASE SUBUNIT A"/>
    <property type="match status" value="1"/>
</dbReference>
<dbReference type="GO" id="GO:0046872">
    <property type="term" value="F:metal ion binding"/>
    <property type="evidence" value="ECO:0007669"/>
    <property type="project" value="UniProtKB-KW"/>
</dbReference>
<dbReference type="InterPro" id="IPR039650">
    <property type="entry name" value="HdrA-like"/>
</dbReference>
<reference evidence="8" key="1">
    <citation type="journal article" date="2014" name="Front. Microbiol.">
        <title>High frequency of phylogenetically diverse reductive dehalogenase-homologous genes in deep subseafloor sedimentary metagenomes.</title>
        <authorList>
            <person name="Kawai M."/>
            <person name="Futagami T."/>
            <person name="Toyoda A."/>
            <person name="Takaki Y."/>
            <person name="Nishi S."/>
            <person name="Hori S."/>
            <person name="Arai W."/>
            <person name="Tsubouchi T."/>
            <person name="Morono Y."/>
            <person name="Uchiyama I."/>
            <person name="Ito T."/>
            <person name="Fujiyama A."/>
            <person name="Inagaki F."/>
            <person name="Takami H."/>
        </authorList>
    </citation>
    <scope>NUCLEOTIDE SEQUENCE</scope>
    <source>
        <strain evidence="8">Expedition CK06-06</strain>
    </source>
</reference>
<feature type="non-terminal residue" evidence="8">
    <location>
        <position position="266"/>
    </location>
</feature>
<accession>X0VGI8</accession>
<gene>
    <name evidence="8" type="ORF">S01H1_43209</name>
</gene>
<organism evidence="8">
    <name type="scientific">marine sediment metagenome</name>
    <dbReference type="NCBI Taxonomy" id="412755"/>
    <lineage>
        <taxon>unclassified sequences</taxon>
        <taxon>metagenomes</taxon>
        <taxon>ecological metagenomes</taxon>
    </lineage>
</organism>
<evidence type="ECO:0000256" key="6">
    <source>
        <dbReference type="SAM" id="MobiDB-lite"/>
    </source>
</evidence>
<evidence type="ECO:0000256" key="5">
    <source>
        <dbReference type="ARBA" id="ARBA00023014"/>
    </source>
</evidence>
<evidence type="ECO:0000256" key="1">
    <source>
        <dbReference type="ARBA" id="ARBA00022485"/>
    </source>
</evidence>
<dbReference type="InterPro" id="IPR036188">
    <property type="entry name" value="FAD/NAD-bd_sf"/>
</dbReference>
<dbReference type="Gene3D" id="3.50.50.60">
    <property type="entry name" value="FAD/NAD(P)-binding domain"/>
    <property type="match status" value="1"/>
</dbReference>
<dbReference type="GO" id="GO:0016491">
    <property type="term" value="F:oxidoreductase activity"/>
    <property type="evidence" value="ECO:0007669"/>
    <property type="project" value="UniProtKB-KW"/>
</dbReference>
<evidence type="ECO:0000259" key="7">
    <source>
        <dbReference type="Pfam" id="PF07992"/>
    </source>
</evidence>
<feature type="domain" description="FAD/NAD(P)-binding" evidence="7">
    <location>
        <begin position="98"/>
        <end position="231"/>
    </location>
</feature>
<keyword evidence="2" id="KW-0479">Metal-binding</keyword>
<keyword evidence="4" id="KW-0408">Iron</keyword>
<feature type="compositionally biased region" description="Acidic residues" evidence="6">
    <location>
        <begin position="249"/>
        <end position="260"/>
    </location>
</feature>
<evidence type="ECO:0000313" key="8">
    <source>
        <dbReference type="EMBL" id="GAF99655.1"/>
    </source>
</evidence>
<keyword evidence="5" id="KW-0411">Iron-sulfur</keyword>
<dbReference type="EMBL" id="BARS01027515">
    <property type="protein sequence ID" value="GAF99655.1"/>
    <property type="molecule type" value="Genomic_DNA"/>
</dbReference>
<dbReference type="GO" id="GO:0051539">
    <property type="term" value="F:4 iron, 4 sulfur cluster binding"/>
    <property type="evidence" value="ECO:0007669"/>
    <property type="project" value="UniProtKB-KW"/>
</dbReference>
<name>X0VGI8_9ZZZZ</name>
<dbReference type="PANTHER" id="PTHR43498:SF1">
    <property type="entry name" value="COB--COM HETERODISULFIDE REDUCTASE IRON-SULFUR SUBUNIT A"/>
    <property type="match status" value="1"/>
</dbReference>
<keyword evidence="3" id="KW-0560">Oxidoreductase</keyword>
<keyword evidence="1" id="KW-0004">4Fe-4S</keyword>
<feature type="non-terminal residue" evidence="8">
    <location>
        <position position="1"/>
    </location>
</feature>
<proteinExistence type="predicted"/>
<feature type="region of interest" description="Disordered" evidence="6">
    <location>
        <begin position="244"/>
        <end position="266"/>
    </location>
</feature>
<dbReference type="Pfam" id="PF07992">
    <property type="entry name" value="Pyr_redox_2"/>
    <property type="match status" value="1"/>
</dbReference>
<protein>
    <recommendedName>
        <fullName evidence="7">FAD/NAD(P)-binding domain-containing protein</fullName>
    </recommendedName>
</protein>
<evidence type="ECO:0000256" key="3">
    <source>
        <dbReference type="ARBA" id="ARBA00023002"/>
    </source>
</evidence>
<dbReference type="SUPFAM" id="SSF51905">
    <property type="entry name" value="FAD/NAD(P)-binding domain"/>
    <property type="match status" value="1"/>
</dbReference>
<evidence type="ECO:0000256" key="4">
    <source>
        <dbReference type="ARBA" id="ARBA00023004"/>
    </source>
</evidence>
<dbReference type="InterPro" id="IPR023753">
    <property type="entry name" value="FAD/NAD-binding_dom"/>
</dbReference>
<comment type="caution">
    <text evidence="8">The sequence shown here is derived from an EMBL/GenBank/DDBJ whole genome shotgun (WGS) entry which is preliminary data.</text>
</comment>